<sequence length="87" mass="9064">MTEPNNVTEAEAERTAAHWPEALDSTGDAPVDRALSLLEAVHGAPVADHAGLYAAIHDSLLEALDAEPGLPPAANRDTTATRPEGEN</sequence>
<organism evidence="2 3">
    <name type="scientific">Paenarthrobacter aromaticivorans</name>
    <dbReference type="NCBI Taxonomy" id="2849150"/>
    <lineage>
        <taxon>Bacteria</taxon>
        <taxon>Bacillati</taxon>
        <taxon>Actinomycetota</taxon>
        <taxon>Actinomycetes</taxon>
        <taxon>Micrococcales</taxon>
        <taxon>Micrococcaceae</taxon>
        <taxon>Paenarthrobacter</taxon>
    </lineage>
</organism>
<dbReference type="RefSeq" id="WP_216922871.1">
    <property type="nucleotide sequence ID" value="NZ_JAHOPC010000002.1"/>
</dbReference>
<keyword evidence="3" id="KW-1185">Reference proteome</keyword>
<name>A0ABS6I3I2_9MICC</name>
<dbReference type="EMBL" id="JAHOPC010000002">
    <property type="protein sequence ID" value="MBU8865373.1"/>
    <property type="molecule type" value="Genomic_DNA"/>
</dbReference>
<proteinExistence type="predicted"/>
<gene>
    <name evidence="2" type="ORF">KSW38_03580</name>
</gene>
<reference evidence="2 3" key="1">
    <citation type="submission" date="2021-06" db="EMBL/GenBank/DDBJ databases">
        <authorList>
            <person name="Jeong J.W."/>
        </authorList>
    </citation>
    <scope>NUCLEOTIDE SEQUENCE [LARGE SCALE GENOMIC DNA]</scope>
    <source>
        <strain evidence="2 3">MMS21-TAE1-1</strain>
    </source>
</reference>
<evidence type="ECO:0000313" key="2">
    <source>
        <dbReference type="EMBL" id="MBU8865373.1"/>
    </source>
</evidence>
<comment type="caution">
    <text evidence="2">The sequence shown here is derived from an EMBL/GenBank/DDBJ whole genome shotgun (WGS) entry which is preliminary data.</text>
</comment>
<evidence type="ECO:0000313" key="3">
    <source>
        <dbReference type="Proteomes" id="UP000824166"/>
    </source>
</evidence>
<evidence type="ECO:0000256" key="1">
    <source>
        <dbReference type="SAM" id="MobiDB-lite"/>
    </source>
</evidence>
<feature type="region of interest" description="Disordered" evidence="1">
    <location>
        <begin position="1"/>
        <end position="28"/>
    </location>
</feature>
<accession>A0ABS6I3I2</accession>
<dbReference type="Proteomes" id="UP000824166">
    <property type="component" value="Unassembled WGS sequence"/>
</dbReference>
<feature type="region of interest" description="Disordered" evidence="1">
    <location>
        <begin position="67"/>
        <end position="87"/>
    </location>
</feature>
<protein>
    <submittedName>
        <fullName evidence="2">Uncharacterized protein</fullName>
    </submittedName>
</protein>